<accession>A0A6M4IJF3</accession>
<evidence type="ECO:0000256" key="1">
    <source>
        <dbReference type="SAM" id="SignalP"/>
    </source>
</evidence>
<dbReference type="SUPFAM" id="SSF57884">
    <property type="entry name" value="Ada DNA repair protein, N-terminal domain (N-Ada 10)"/>
    <property type="match status" value="1"/>
</dbReference>
<reference evidence="2 3" key="1">
    <citation type="submission" date="2020-05" db="EMBL/GenBank/DDBJ databases">
        <title>Complete genome sequence of Gemmatimonas greenlandica TET16.</title>
        <authorList>
            <person name="Zeng Y."/>
        </authorList>
    </citation>
    <scope>NUCLEOTIDE SEQUENCE [LARGE SCALE GENOMIC DNA]</scope>
    <source>
        <strain evidence="2 3">TET16</strain>
    </source>
</reference>
<keyword evidence="1" id="KW-0732">Signal</keyword>
<sequence>MRSFRHVTTAVVVASASLLFTACASGGAATAARTEGTQNSVPSASQKAIANAIDASTAPFVGSLKTKKFYPQSCHTVKLIKADDKVGFVSMKDAQDAGFTRDAYNTDCQ</sequence>
<dbReference type="KEGG" id="ggr:HKW67_01035"/>
<proteinExistence type="predicted"/>
<dbReference type="PROSITE" id="PS51257">
    <property type="entry name" value="PROKAR_LIPOPROTEIN"/>
    <property type="match status" value="1"/>
</dbReference>
<evidence type="ECO:0000313" key="2">
    <source>
        <dbReference type="EMBL" id="QJR34195.1"/>
    </source>
</evidence>
<dbReference type="AlphaFoldDB" id="A0A6M4IJF3"/>
<name>A0A6M4IJF3_9BACT</name>
<dbReference type="EMBL" id="CP053085">
    <property type="protein sequence ID" value="QJR34195.1"/>
    <property type="molecule type" value="Genomic_DNA"/>
</dbReference>
<feature type="signal peptide" evidence="1">
    <location>
        <begin position="1"/>
        <end position="24"/>
    </location>
</feature>
<gene>
    <name evidence="2" type="ORF">HKW67_01035</name>
</gene>
<organism evidence="2 3">
    <name type="scientific">Gemmatimonas groenlandica</name>
    <dbReference type="NCBI Taxonomy" id="2732249"/>
    <lineage>
        <taxon>Bacteria</taxon>
        <taxon>Pseudomonadati</taxon>
        <taxon>Gemmatimonadota</taxon>
        <taxon>Gemmatimonadia</taxon>
        <taxon>Gemmatimonadales</taxon>
        <taxon>Gemmatimonadaceae</taxon>
        <taxon>Gemmatimonas</taxon>
    </lineage>
</organism>
<dbReference type="Proteomes" id="UP000500938">
    <property type="component" value="Chromosome"/>
</dbReference>
<feature type="chain" id="PRO_5027076241" evidence="1">
    <location>
        <begin position="25"/>
        <end position="109"/>
    </location>
</feature>
<dbReference type="RefSeq" id="WP_171223621.1">
    <property type="nucleotide sequence ID" value="NZ_CP053085.1"/>
</dbReference>
<keyword evidence="3" id="KW-1185">Reference proteome</keyword>
<dbReference type="InterPro" id="IPR035451">
    <property type="entry name" value="Ada-like_dom_sf"/>
</dbReference>
<evidence type="ECO:0000313" key="3">
    <source>
        <dbReference type="Proteomes" id="UP000500938"/>
    </source>
</evidence>
<protein>
    <submittedName>
        <fullName evidence="2">Uncharacterized protein</fullName>
    </submittedName>
</protein>